<protein>
    <submittedName>
        <fullName evidence="11">Type IV pilus assembly protein PilC</fullName>
    </submittedName>
</protein>
<comment type="subcellular location">
    <subcellularLocation>
        <location evidence="1 8">Cell membrane</location>
        <topology evidence="1 8">Multi-pass membrane protein</topology>
    </subcellularLocation>
</comment>
<evidence type="ECO:0000256" key="5">
    <source>
        <dbReference type="ARBA" id="ARBA00022692"/>
    </source>
</evidence>
<evidence type="ECO:0000256" key="8">
    <source>
        <dbReference type="RuleBase" id="RU003923"/>
    </source>
</evidence>
<evidence type="ECO:0000256" key="1">
    <source>
        <dbReference type="ARBA" id="ARBA00004651"/>
    </source>
</evidence>
<dbReference type="InterPro" id="IPR001992">
    <property type="entry name" value="T2SS_GspF/T4SS_PilC_CS"/>
</dbReference>
<keyword evidence="5 8" id="KW-0812">Transmembrane</keyword>
<gene>
    <name evidence="11" type="ORF">SAMN05443428_104119</name>
</gene>
<dbReference type="Pfam" id="PF00482">
    <property type="entry name" value="T2SSF"/>
    <property type="match status" value="2"/>
</dbReference>
<feature type="transmembrane region" description="Helical" evidence="9">
    <location>
        <begin position="368"/>
        <end position="392"/>
    </location>
</feature>
<evidence type="ECO:0000256" key="4">
    <source>
        <dbReference type="ARBA" id="ARBA00022475"/>
    </source>
</evidence>
<reference evidence="12" key="1">
    <citation type="submission" date="2017-02" db="EMBL/GenBank/DDBJ databases">
        <authorList>
            <person name="Varghese N."/>
            <person name="Submissions S."/>
        </authorList>
    </citation>
    <scope>NUCLEOTIDE SEQUENCE [LARGE SCALE GENOMIC DNA]</scope>
    <source>
        <strain evidence="12">USBA 833</strain>
    </source>
</reference>
<evidence type="ECO:0000313" key="11">
    <source>
        <dbReference type="EMBL" id="SKA81808.1"/>
    </source>
</evidence>
<keyword evidence="12" id="KW-1185">Reference proteome</keyword>
<sequence length="396" mass="45568">MPVYKYRAKSINGDTISGEVIAEDEKSAIGIIREYGYYPCFIKNCSKNISDFFTPAKINNKELFMLCRQIYLFNSSGVNIIQAFQIIKEGMSSKLYKDYFEDVIKNIKRGMSISSALCINQKVPDILIKMIKVGENCGKLDEIMESMAEYFEWKYKSEQKLRQILIYPIFVAVFAFIVINILLFKVIPSFITIFNQFNIKDFPLTTRIIIYFSSFIRDKQITLIIFFVVLSVIVKMFLNSKNLNLIKFMLPFYNKIYSSIIWLNFVRAFSMLVSSGISIIESIDICIETIDDNIIKRHLTKALDIIKEGSSISYALASQKIVPQNIIKLIKIGEESGNLDIMLKKCFEIYEIEVENQSERVISIIEPLVIAFLSVVVGFIVISIIMPIFQIYDVIG</sequence>
<dbReference type="InterPro" id="IPR042094">
    <property type="entry name" value="T2SS_GspF_sf"/>
</dbReference>
<proteinExistence type="inferred from homology"/>
<evidence type="ECO:0000259" key="10">
    <source>
        <dbReference type="Pfam" id="PF00482"/>
    </source>
</evidence>
<dbReference type="GO" id="GO:0009306">
    <property type="term" value="P:protein secretion"/>
    <property type="evidence" value="ECO:0007669"/>
    <property type="project" value="InterPro"/>
</dbReference>
<evidence type="ECO:0000313" key="12">
    <source>
        <dbReference type="Proteomes" id="UP000190105"/>
    </source>
</evidence>
<accession>A0A1T4WY73</accession>
<dbReference type="STRING" id="1147123.SAMN05443428_104119"/>
<dbReference type="Gene3D" id="1.20.81.30">
    <property type="entry name" value="Type II secretion system (T2SS), domain F"/>
    <property type="match status" value="2"/>
</dbReference>
<keyword evidence="3 8" id="KW-0813">Transport</keyword>
<dbReference type="RefSeq" id="WP_078695748.1">
    <property type="nucleotide sequence ID" value="NZ_FUYH01000004.1"/>
</dbReference>
<organism evidence="11 12">
    <name type="scientific">Caloramator quimbayensis</name>
    <dbReference type="NCBI Taxonomy" id="1147123"/>
    <lineage>
        <taxon>Bacteria</taxon>
        <taxon>Bacillati</taxon>
        <taxon>Bacillota</taxon>
        <taxon>Clostridia</taxon>
        <taxon>Eubacteriales</taxon>
        <taxon>Clostridiaceae</taxon>
        <taxon>Caloramator</taxon>
    </lineage>
</organism>
<evidence type="ECO:0000256" key="7">
    <source>
        <dbReference type="ARBA" id="ARBA00023136"/>
    </source>
</evidence>
<keyword evidence="7 9" id="KW-0472">Membrane</keyword>
<dbReference type="OrthoDB" id="9805682at2"/>
<keyword evidence="4" id="KW-1003">Cell membrane</keyword>
<dbReference type="PANTHER" id="PTHR30012">
    <property type="entry name" value="GENERAL SECRETION PATHWAY PROTEIN"/>
    <property type="match status" value="1"/>
</dbReference>
<dbReference type="Proteomes" id="UP000190105">
    <property type="component" value="Unassembled WGS sequence"/>
</dbReference>
<dbReference type="PANTHER" id="PTHR30012:SF0">
    <property type="entry name" value="TYPE II SECRETION SYSTEM PROTEIN F-RELATED"/>
    <property type="match status" value="1"/>
</dbReference>
<evidence type="ECO:0000256" key="6">
    <source>
        <dbReference type="ARBA" id="ARBA00022989"/>
    </source>
</evidence>
<dbReference type="InterPro" id="IPR018076">
    <property type="entry name" value="T2SS_GspF_dom"/>
</dbReference>
<feature type="domain" description="Type II secretion system protein GspF" evidence="10">
    <location>
        <begin position="67"/>
        <end position="188"/>
    </location>
</feature>
<comment type="similarity">
    <text evidence="2 8">Belongs to the GSP F family.</text>
</comment>
<keyword evidence="6 9" id="KW-1133">Transmembrane helix</keyword>
<dbReference type="GO" id="GO:0005886">
    <property type="term" value="C:plasma membrane"/>
    <property type="evidence" value="ECO:0007669"/>
    <property type="project" value="UniProtKB-SubCell"/>
</dbReference>
<feature type="domain" description="Type II secretion system protein GspF" evidence="10">
    <location>
        <begin position="265"/>
        <end position="387"/>
    </location>
</feature>
<dbReference type="AlphaFoldDB" id="A0A1T4WY73"/>
<evidence type="ECO:0000256" key="2">
    <source>
        <dbReference type="ARBA" id="ARBA00005745"/>
    </source>
</evidence>
<dbReference type="PROSITE" id="PS00874">
    <property type="entry name" value="T2SP_F"/>
    <property type="match status" value="1"/>
</dbReference>
<evidence type="ECO:0000256" key="3">
    <source>
        <dbReference type="ARBA" id="ARBA00022448"/>
    </source>
</evidence>
<dbReference type="EMBL" id="FUYH01000004">
    <property type="protein sequence ID" value="SKA81808.1"/>
    <property type="molecule type" value="Genomic_DNA"/>
</dbReference>
<evidence type="ECO:0000256" key="9">
    <source>
        <dbReference type="SAM" id="Phobius"/>
    </source>
</evidence>
<feature type="transmembrane region" description="Helical" evidence="9">
    <location>
        <begin position="164"/>
        <end position="187"/>
    </location>
</feature>
<dbReference type="PRINTS" id="PR00812">
    <property type="entry name" value="BCTERIALGSPF"/>
</dbReference>
<dbReference type="InterPro" id="IPR003004">
    <property type="entry name" value="GspF/PilC"/>
</dbReference>
<feature type="transmembrane region" description="Helical" evidence="9">
    <location>
        <begin position="221"/>
        <end position="238"/>
    </location>
</feature>
<name>A0A1T4WY73_9CLOT</name>